<name>A0AA39PA67_9AGAR</name>
<keyword evidence="2 5" id="KW-0812">Transmembrane</keyword>
<keyword evidence="3 5" id="KW-1133">Transmembrane helix</keyword>
<feature type="transmembrane region" description="Helical" evidence="5">
    <location>
        <begin position="270"/>
        <end position="294"/>
    </location>
</feature>
<dbReference type="GO" id="GO:0016740">
    <property type="term" value="F:transferase activity"/>
    <property type="evidence" value="ECO:0007669"/>
    <property type="project" value="UniProtKB-KW"/>
</dbReference>
<evidence type="ECO:0000256" key="3">
    <source>
        <dbReference type="ARBA" id="ARBA00022989"/>
    </source>
</evidence>
<dbReference type="Pfam" id="PF13813">
    <property type="entry name" value="MBOAT_2"/>
    <property type="match status" value="1"/>
</dbReference>
<keyword evidence="4 5" id="KW-0472">Membrane</keyword>
<dbReference type="GO" id="GO:0016020">
    <property type="term" value="C:membrane"/>
    <property type="evidence" value="ECO:0007669"/>
    <property type="project" value="UniProtKB-SubCell"/>
</dbReference>
<protein>
    <submittedName>
        <fullName evidence="7">Membrane bound O-acyl transferase family-domain-containing protein</fullName>
    </submittedName>
</protein>
<organism evidence="7 8">
    <name type="scientific">Armillaria luteobubalina</name>
    <dbReference type="NCBI Taxonomy" id="153913"/>
    <lineage>
        <taxon>Eukaryota</taxon>
        <taxon>Fungi</taxon>
        <taxon>Dikarya</taxon>
        <taxon>Basidiomycota</taxon>
        <taxon>Agaricomycotina</taxon>
        <taxon>Agaricomycetes</taxon>
        <taxon>Agaricomycetidae</taxon>
        <taxon>Agaricales</taxon>
        <taxon>Marasmiineae</taxon>
        <taxon>Physalacriaceae</taxon>
        <taxon>Armillaria</taxon>
    </lineage>
</organism>
<evidence type="ECO:0000256" key="5">
    <source>
        <dbReference type="SAM" id="Phobius"/>
    </source>
</evidence>
<evidence type="ECO:0000313" key="7">
    <source>
        <dbReference type="EMBL" id="KAK0479899.1"/>
    </source>
</evidence>
<feature type="transmembrane region" description="Helical" evidence="5">
    <location>
        <begin position="16"/>
        <end position="33"/>
    </location>
</feature>
<feature type="transmembrane region" description="Helical" evidence="5">
    <location>
        <begin position="124"/>
        <end position="144"/>
    </location>
</feature>
<evidence type="ECO:0000256" key="2">
    <source>
        <dbReference type="ARBA" id="ARBA00022692"/>
    </source>
</evidence>
<comment type="caution">
    <text evidence="7">The sequence shown here is derived from an EMBL/GenBank/DDBJ whole genome shotgun (WGS) entry which is preliminary data.</text>
</comment>
<evidence type="ECO:0000313" key="8">
    <source>
        <dbReference type="Proteomes" id="UP001175228"/>
    </source>
</evidence>
<evidence type="ECO:0000256" key="1">
    <source>
        <dbReference type="ARBA" id="ARBA00004141"/>
    </source>
</evidence>
<proteinExistence type="predicted"/>
<dbReference type="InterPro" id="IPR032805">
    <property type="entry name" value="Wax_synthase_dom"/>
</dbReference>
<dbReference type="AlphaFoldDB" id="A0AA39PA67"/>
<sequence length="348" mass="39432">MFTILILSASVRPCRFRCLFLLPVLFLATYIVYHDEGPRAMVANIIVSDLVLRSVDFMVLTDVQRILKHKSQQKDEDISTEPFPQRLKWGFRLVCSPRGVGWTHEPILPPTTTDRNQFLLKQTLRVVCCIVMSDMVAILVPYHAGMSKWSGAVLGAGLIGLSAYSSLGMAYGSLTIVVVGIGLWRPEECPWMYGDIRDAYTYRRFWGLVWHQVFRRPFTSPGCYLSKEVLKLPRRSYASSLIQLYTAFFLSALLHLVMIYGGVKTWELDIFIVFFAQAGLVALEMVIIALGRYLGVPEHPVWRYAGYIWVAGCGIVLTQPLVRFAFREDLILPTMGCTNAALLRSWCS</sequence>
<reference evidence="7" key="1">
    <citation type="submission" date="2023-06" db="EMBL/GenBank/DDBJ databases">
        <authorList>
            <consortium name="Lawrence Berkeley National Laboratory"/>
            <person name="Ahrendt S."/>
            <person name="Sahu N."/>
            <person name="Indic B."/>
            <person name="Wong-Bajracharya J."/>
            <person name="Merenyi Z."/>
            <person name="Ke H.-M."/>
            <person name="Monk M."/>
            <person name="Kocsube S."/>
            <person name="Drula E."/>
            <person name="Lipzen A."/>
            <person name="Balint B."/>
            <person name="Henrissat B."/>
            <person name="Andreopoulos B."/>
            <person name="Martin F.M."/>
            <person name="Harder C.B."/>
            <person name="Rigling D."/>
            <person name="Ford K.L."/>
            <person name="Foster G.D."/>
            <person name="Pangilinan J."/>
            <person name="Papanicolaou A."/>
            <person name="Barry K."/>
            <person name="LaButti K."/>
            <person name="Viragh M."/>
            <person name="Koriabine M."/>
            <person name="Yan M."/>
            <person name="Riley R."/>
            <person name="Champramary S."/>
            <person name="Plett K.L."/>
            <person name="Tsai I.J."/>
            <person name="Slot J."/>
            <person name="Sipos G."/>
            <person name="Plett J."/>
            <person name="Nagy L.G."/>
            <person name="Grigoriev I.V."/>
        </authorList>
    </citation>
    <scope>NUCLEOTIDE SEQUENCE</scope>
    <source>
        <strain evidence="7">HWK02</strain>
    </source>
</reference>
<accession>A0AA39PA67</accession>
<feature type="transmembrane region" description="Helical" evidence="5">
    <location>
        <begin position="164"/>
        <end position="184"/>
    </location>
</feature>
<evidence type="ECO:0000256" key="4">
    <source>
        <dbReference type="ARBA" id="ARBA00023136"/>
    </source>
</evidence>
<feature type="domain" description="Wax synthase" evidence="6">
    <location>
        <begin position="189"/>
        <end position="273"/>
    </location>
</feature>
<feature type="transmembrane region" description="Helical" evidence="5">
    <location>
        <begin position="237"/>
        <end position="258"/>
    </location>
</feature>
<keyword evidence="8" id="KW-1185">Reference proteome</keyword>
<gene>
    <name evidence="7" type="ORF">EDD18DRAFT_1086296</name>
</gene>
<evidence type="ECO:0000259" key="6">
    <source>
        <dbReference type="Pfam" id="PF13813"/>
    </source>
</evidence>
<dbReference type="Proteomes" id="UP001175228">
    <property type="component" value="Unassembled WGS sequence"/>
</dbReference>
<keyword evidence="7" id="KW-0808">Transferase</keyword>
<feature type="transmembrane region" description="Helical" evidence="5">
    <location>
        <begin position="306"/>
        <end position="326"/>
    </location>
</feature>
<comment type="subcellular location">
    <subcellularLocation>
        <location evidence="1">Membrane</location>
        <topology evidence="1">Multi-pass membrane protein</topology>
    </subcellularLocation>
</comment>
<dbReference type="EMBL" id="JAUEPU010000085">
    <property type="protein sequence ID" value="KAK0479899.1"/>
    <property type="molecule type" value="Genomic_DNA"/>
</dbReference>